<dbReference type="InterPro" id="IPR039809">
    <property type="entry name" value="Chemokine_b/g/d"/>
</dbReference>
<dbReference type="InterPro" id="IPR001811">
    <property type="entry name" value="Chemokine_IL8-like_dom"/>
</dbReference>
<accession>A0AA88TKC0</accession>
<evidence type="ECO:0000256" key="2">
    <source>
        <dbReference type="SAM" id="Phobius"/>
    </source>
</evidence>
<dbReference type="Gene3D" id="2.40.50.40">
    <property type="match status" value="2"/>
</dbReference>
<evidence type="ECO:0000313" key="5">
    <source>
        <dbReference type="Proteomes" id="UP001187343"/>
    </source>
</evidence>
<protein>
    <recommendedName>
        <fullName evidence="3">Chemokine interleukin-8-like domain-containing protein</fullName>
    </recommendedName>
</protein>
<keyword evidence="1" id="KW-0202">Cytokine</keyword>
<keyword evidence="2" id="KW-1133">Transmembrane helix</keyword>
<keyword evidence="2" id="KW-0472">Membrane</keyword>
<organism evidence="4 5">
    <name type="scientific">Cirrhinus molitorella</name>
    <name type="common">mud carp</name>
    <dbReference type="NCBI Taxonomy" id="172907"/>
    <lineage>
        <taxon>Eukaryota</taxon>
        <taxon>Metazoa</taxon>
        <taxon>Chordata</taxon>
        <taxon>Craniata</taxon>
        <taxon>Vertebrata</taxon>
        <taxon>Euteleostomi</taxon>
        <taxon>Actinopterygii</taxon>
        <taxon>Neopterygii</taxon>
        <taxon>Teleostei</taxon>
        <taxon>Ostariophysi</taxon>
        <taxon>Cypriniformes</taxon>
        <taxon>Cyprinidae</taxon>
        <taxon>Labeoninae</taxon>
        <taxon>Labeonini</taxon>
        <taxon>Cirrhinus</taxon>
    </lineage>
</organism>
<dbReference type="Proteomes" id="UP001187343">
    <property type="component" value="Unassembled WGS sequence"/>
</dbReference>
<comment type="caution">
    <text evidence="4">The sequence shown here is derived from an EMBL/GenBank/DDBJ whole genome shotgun (WGS) entry which is preliminary data.</text>
</comment>
<dbReference type="Pfam" id="PF00048">
    <property type="entry name" value="IL8"/>
    <property type="match status" value="2"/>
</dbReference>
<gene>
    <name evidence="4" type="ORF">Q8A67_024607</name>
</gene>
<evidence type="ECO:0000256" key="1">
    <source>
        <dbReference type="ARBA" id="ARBA00022514"/>
    </source>
</evidence>
<sequence>METQRILLRTLAVAVVIASVIWTTTAAVESQKDAALQCCTKVSTAEVTDPIINIRLQHENMKRCVKAVIFETERGKFCCDPTQRWVQKKVKQFLRAQRNKHLASTPPPASTISHQTRDFRSACEIGRIVYFIIGSGGTSECCRSVVAMETQRILLRTLAVAVVIASVIWTTTAAVESQKDAALQCCTKVLTAEVTDPIINIRLQHENMKRCVKAVIFETERGEFCCDPKQRWVQKKVKQFFKPKNSN</sequence>
<dbReference type="SUPFAM" id="SSF54117">
    <property type="entry name" value="Interleukin 8-like chemokines"/>
    <property type="match status" value="2"/>
</dbReference>
<dbReference type="PANTHER" id="PTHR12015">
    <property type="entry name" value="SMALL INDUCIBLE CYTOKINE A"/>
    <property type="match status" value="1"/>
</dbReference>
<dbReference type="AlphaFoldDB" id="A0AA88TKC0"/>
<reference evidence="4" key="1">
    <citation type="submission" date="2023-08" db="EMBL/GenBank/DDBJ databases">
        <title>Chromosome-level Genome Assembly of mud carp (Cirrhinus molitorella).</title>
        <authorList>
            <person name="Liu H."/>
        </authorList>
    </citation>
    <scope>NUCLEOTIDE SEQUENCE</scope>
    <source>
        <strain evidence="4">Prfri</strain>
        <tissue evidence="4">Muscle</tissue>
    </source>
</reference>
<name>A0AA88TKC0_9TELE</name>
<dbReference type="GO" id="GO:0005615">
    <property type="term" value="C:extracellular space"/>
    <property type="evidence" value="ECO:0007669"/>
    <property type="project" value="UniProtKB-KW"/>
</dbReference>
<keyword evidence="5" id="KW-1185">Reference proteome</keyword>
<feature type="domain" description="Chemokine interleukin-8-like" evidence="3">
    <location>
        <begin position="182"/>
        <end position="240"/>
    </location>
</feature>
<dbReference type="SMART" id="SM00199">
    <property type="entry name" value="SCY"/>
    <property type="match status" value="2"/>
</dbReference>
<proteinExistence type="predicted"/>
<feature type="transmembrane region" description="Helical" evidence="2">
    <location>
        <begin position="6"/>
        <end position="28"/>
    </location>
</feature>
<evidence type="ECO:0000259" key="3">
    <source>
        <dbReference type="SMART" id="SM00199"/>
    </source>
</evidence>
<feature type="domain" description="Chemokine interleukin-8-like" evidence="3">
    <location>
        <begin position="35"/>
        <end position="93"/>
    </location>
</feature>
<evidence type="ECO:0000313" key="4">
    <source>
        <dbReference type="EMBL" id="KAK2870215.1"/>
    </source>
</evidence>
<keyword evidence="2" id="KW-0812">Transmembrane</keyword>
<dbReference type="GO" id="GO:0008009">
    <property type="term" value="F:chemokine activity"/>
    <property type="evidence" value="ECO:0007669"/>
    <property type="project" value="InterPro"/>
</dbReference>
<dbReference type="GO" id="GO:0006955">
    <property type="term" value="P:immune response"/>
    <property type="evidence" value="ECO:0007669"/>
    <property type="project" value="InterPro"/>
</dbReference>
<dbReference type="InterPro" id="IPR036048">
    <property type="entry name" value="Interleukin_8-like_sf"/>
</dbReference>
<dbReference type="PANTHER" id="PTHR12015:SF165">
    <property type="entry name" value="CHEMOKINE (C-C MOTIF) LIGAND 34A, DUPLICATE 4-RELATED"/>
    <property type="match status" value="1"/>
</dbReference>
<dbReference type="EMBL" id="JAUYZG010000024">
    <property type="protein sequence ID" value="KAK2870215.1"/>
    <property type="molecule type" value="Genomic_DNA"/>
</dbReference>